<proteinExistence type="predicted"/>
<name>A0AA87LPV5_9BACL</name>
<protein>
    <submittedName>
        <fullName evidence="1">Uncharacterized protein</fullName>
    </submittedName>
</protein>
<organism evidence="1 2">
    <name type="scientific">Planococcus antarcticus DSM 14505</name>
    <dbReference type="NCBI Taxonomy" id="1185653"/>
    <lineage>
        <taxon>Bacteria</taxon>
        <taxon>Bacillati</taxon>
        <taxon>Bacillota</taxon>
        <taxon>Bacilli</taxon>
        <taxon>Bacillales</taxon>
        <taxon>Caryophanaceae</taxon>
        <taxon>Planococcus</taxon>
    </lineage>
</organism>
<reference evidence="1 2" key="1">
    <citation type="journal article" date="2012" name="J. Bacteriol.">
        <title>Genome Sequence of the Antarctic Psychrophile Bacterium Planococcus antarcticus DSM 14505.</title>
        <authorList>
            <person name="Margolles A."/>
            <person name="Gueimonde M."/>
            <person name="Sanchez B."/>
        </authorList>
    </citation>
    <scope>NUCLEOTIDE SEQUENCE [LARGE SCALE GENOMIC DNA]</scope>
    <source>
        <strain evidence="1 2">DSM 14505</strain>
    </source>
</reference>
<dbReference type="RefSeq" id="WP_006830728.1">
    <property type="nucleotide sequence ID" value="NZ_AJYB01000046.1"/>
</dbReference>
<sequence length="251" mass="30067">MKTLKIFKQKALDDLYGYLNRTEISTIKNLFSTDSSNWVKGWFEKEFKDEMWFFESNLSYEPVNLNGAIEYDFENAVALHESLPLTRVQAVDERLWAYLSAVEYWNYTQKRWPLEFDSASDSSLQTRVLTRHLLKTDSTNDRPFLRNSISRLWWVVEMTKDDERKDKYELTKIILSNTDLYLQIMERSFFRHEEVIKGILELFSEMGEDVYLKNRYYRQVIKEVNVMSGIVLLDFLSKEDFKKYVRQNLSA</sequence>
<dbReference type="Proteomes" id="UP000004725">
    <property type="component" value="Unassembled WGS sequence"/>
</dbReference>
<dbReference type="Pfam" id="PF19866">
    <property type="entry name" value="DUF6339"/>
    <property type="match status" value="1"/>
</dbReference>
<dbReference type="EMBL" id="AJYB01000046">
    <property type="protein sequence ID" value="EIM05908.1"/>
    <property type="molecule type" value="Genomic_DNA"/>
</dbReference>
<comment type="caution">
    <text evidence="1">The sequence shown here is derived from an EMBL/GenBank/DDBJ whole genome shotgun (WGS) entry which is preliminary data.</text>
</comment>
<dbReference type="AlphaFoldDB" id="A0AA87LPV5"/>
<evidence type="ECO:0000313" key="1">
    <source>
        <dbReference type="EMBL" id="EIM05908.1"/>
    </source>
</evidence>
<evidence type="ECO:0000313" key="2">
    <source>
        <dbReference type="Proteomes" id="UP000004725"/>
    </source>
</evidence>
<dbReference type="InterPro" id="IPR045920">
    <property type="entry name" value="DUF6339"/>
</dbReference>
<gene>
    <name evidence="1" type="ORF">A1A1_13842</name>
</gene>
<accession>A0AA87LPV5</accession>